<organism evidence="1 2">
    <name type="scientific">Meloidogyne enterolobii</name>
    <name type="common">Root-knot nematode worm</name>
    <name type="synonym">Meloidogyne mayaguensis</name>
    <dbReference type="NCBI Taxonomy" id="390850"/>
    <lineage>
        <taxon>Eukaryota</taxon>
        <taxon>Metazoa</taxon>
        <taxon>Ecdysozoa</taxon>
        <taxon>Nematoda</taxon>
        <taxon>Chromadorea</taxon>
        <taxon>Rhabditida</taxon>
        <taxon>Tylenchina</taxon>
        <taxon>Tylenchomorpha</taxon>
        <taxon>Tylenchoidea</taxon>
        <taxon>Meloidogynidae</taxon>
        <taxon>Meloidogyninae</taxon>
        <taxon>Meloidogyne</taxon>
    </lineage>
</organism>
<sequence length="74" mass="8429">MLIINTLSTTNIFNATNLKRKYLKAFNSLKKVISCKATNGISIIPLRKTKSERKINQGENEQKNSGKIQKFMNN</sequence>
<dbReference type="EMBL" id="CAVMJV010000040">
    <property type="protein sequence ID" value="CAK5080022.1"/>
    <property type="molecule type" value="Genomic_DNA"/>
</dbReference>
<evidence type="ECO:0000313" key="2">
    <source>
        <dbReference type="Proteomes" id="UP001497535"/>
    </source>
</evidence>
<name>A0ACB0ZLQ5_MELEN</name>
<gene>
    <name evidence="1" type="ORF">MENTE1834_LOCUS27172</name>
</gene>
<comment type="caution">
    <text evidence="1">The sequence shown here is derived from an EMBL/GenBank/DDBJ whole genome shotgun (WGS) entry which is preliminary data.</text>
</comment>
<reference evidence="1" key="1">
    <citation type="submission" date="2023-11" db="EMBL/GenBank/DDBJ databases">
        <authorList>
            <person name="Poullet M."/>
        </authorList>
    </citation>
    <scope>NUCLEOTIDE SEQUENCE</scope>
    <source>
        <strain evidence="1">E1834</strain>
    </source>
</reference>
<proteinExistence type="predicted"/>
<accession>A0ACB0ZLQ5</accession>
<dbReference type="Proteomes" id="UP001497535">
    <property type="component" value="Unassembled WGS sequence"/>
</dbReference>
<protein>
    <submittedName>
        <fullName evidence="1">Uncharacterized protein</fullName>
    </submittedName>
</protein>
<keyword evidence="2" id="KW-1185">Reference proteome</keyword>
<evidence type="ECO:0000313" key="1">
    <source>
        <dbReference type="EMBL" id="CAK5080022.1"/>
    </source>
</evidence>